<dbReference type="Proteomes" id="UP000756921">
    <property type="component" value="Unassembled WGS sequence"/>
</dbReference>
<dbReference type="CDD" id="cd02440">
    <property type="entry name" value="AdoMet_MTases"/>
    <property type="match status" value="1"/>
</dbReference>
<dbReference type="InterPro" id="IPR029063">
    <property type="entry name" value="SAM-dependent_MTases_sf"/>
</dbReference>
<sequence length="215" mass="24062">MSTAERVKEDYRKHAETYGGYNNLPAGLLESQIIKNALGDANGLVILDLGGGSGIHAREAIDAGAQRVDIVDISPEMKFATDTEKSLGRDGRIRTFEGDVSKRWTIWRLRLTMSSWPTGCLTMRGASKLSSVCGRTLSSTSSLERNFWVFIQRIRGDLLFVVSTASTPKTSKRFLGVLRTRWRCSMTHLGSSRARRWRLVSRDLLSCMKSTVLRM</sequence>
<name>A0A9P6G5I9_9PLEO</name>
<evidence type="ECO:0008006" key="3">
    <source>
        <dbReference type="Google" id="ProtNLM"/>
    </source>
</evidence>
<protein>
    <recommendedName>
        <fullName evidence="3">Methyltransferase domain-containing protein</fullName>
    </recommendedName>
</protein>
<proteinExistence type="predicted"/>
<gene>
    <name evidence="1" type="ORF">PMIN01_12912</name>
</gene>
<dbReference type="EMBL" id="WJXW01000017">
    <property type="protein sequence ID" value="KAF9729222.1"/>
    <property type="molecule type" value="Genomic_DNA"/>
</dbReference>
<dbReference type="Gene3D" id="3.40.50.150">
    <property type="entry name" value="Vaccinia Virus protein VP39"/>
    <property type="match status" value="1"/>
</dbReference>
<evidence type="ECO:0000313" key="1">
    <source>
        <dbReference type="EMBL" id="KAF9729222.1"/>
    </source>
</evidence>
<comment type="caution">
    <text evidence="1">The sequence shown here is derived from an EMBL/GenBank/DDBJ whole genome shotgun (WGS) entry which is preliminary data.</text>
</comment>
<evidence type="ECO:0000313" key="2">
    <source>
        <dbReference type="Proteomes" id="UP000756921"/>
    </source>
</evidence>
<dbReference type="AlphaFoldDB" id="A0A9P6G5I9"/>
<dbReference type="SUPFAM" id="SSF53335">
    <property type="entry name" value="S-adenosyl-L-methionine-dependent methyltransferases"/>
    <property type="match status" value="1"/>
</dbReference>
<dbReference type="OrthoDB" id="3647at2759"/>
<reference evidence="1" key="1">
    <citation type="journal article" date="2020" name="Mol. Plant Microbe Interact.">
        <title>Genome Sequence of the Biocontrol Agent Coniothyrium minitans strain Conio (IMI 134523).</title>
        <authorList>
            <person name="Patel D."/>
            <person name="Shittu T.A."/>
            <person name="Baroncelli R."/>
            <person name="Muthumeenakshi S."/>
            <person name="Osborne T.H."/>
            <person name="Janganan T.K."/>
            <person name="Sreenivasaprasad S."/>
        </authorList>
    </citation>
    <scope>NUCLEOTIDE SEQUENCE</scope>
    <source>
        <strain evidence="1">Conio</strain>
    </source>
</reference>
<keyword evidence="2" id="KW-1185">Reference proteome</keyword>
<organism evidence="1 2">
    <name type="scientific">Paraphaeosphaeria minitans</name>
    <dbReference type="NCBI Taxonomy" id="565426"/>
    <lineage>
        <taxon>Eukaryota</taxon>
        <taxon>Fungi</taxon>
        <taxon>Dikarya</taxon>
        <taxon>Ascomycota</taxon>
        <taxon>Pezizomycotina</taxon>
        <taxon>Dothideomycetes</taxon>
        <taxon>Pleosporomycetidae</taxon>
        <taxon>Pleosporales</taxon>
        <taxon>Massarineae</taxon>
        <taxon>Didymosphaeriaceae</taxon>
        <taxon>Paraphaeosphaeria</taxon>
    </lineage>
</organism>
<accession>A0A9P6G5I9</accession>